<proteinExistence type="predicted"/>
<dbReference type="AlphaFoldDB" id="A0A0F4QKH5"/>
<keyword evidence="1" id="KW-0732">Signal</keyword>
<feature type="chain" id="PRO_5002475697" evidence="1">
    <location>
        <begin position="23"/>
        <end position="133"/>
    </location>
</feature>
<name>A0A0F4QKH5_9GAMM</name>
<dbReference type="PATRIC" id="fig|43658.5.peg.2827"/>
<dbReference type="RefSeq" id="WP_046005493.1">
    <property type="nucleotide sequence ID" value="NZ_JXYA01000028.1"/>
</dbReference>
<feature type="signal peptide" evidence="1">
    <location>
        <begin position="1"/>
        <end position="22"/>
    </location>
</feature>
<gene>
    <name evidence="2" type="ORF">TW77_13385</name>
</gene>
<organism evidence="2 3">
    <name type="scientific">Pseudoalteromonas rubra</name>
    <dbReference type="NCBI Taxonomy" id="43658"/>
    <lineage>
        <taxon>Bacteria</taxon>
        <taxon>Pseudomonadati</taxon>
        <taxon>Pseudomonadota</taxon>
        <taxon>Gammaproteobacteria</taxon>
        <taxon>Alteromonadales</taxon>
        <taxon>Pseudoalteromonadaceae</taxon>
        <taxon>Pseudoalteromonas</taxon>
    </lineage>
</organism>
<dbReference type="Proteomes" id="UP000033452">
    <property type="component" value="Unassembled WGS sequence"/>
</dbReference>
<reference evidence="2 3" key="1">
    <citation type="journal article" date="2015" name="BMC Genomics">
        <title>Genome mining reveals unlocked bioactive potential of marine Gram-negative bacteria.</title>
        <authorList>
            <person name="Machado H."/>
            <person name="Sonnenschein E.C."/>
            <person name="Melchiorsen J."/>
            <person name="Gram L."/>
        </authorList>
    </citation>
    <scope>NUCLEOTIDE SEQUENCE [LARGE SCALE GENOMIC DNA]</scope>
    <source>
        <strain evidence="2 3">S2471</strain>
    </source>
</reference>
<dbReference type="Pfam" id="PF11456">
    <property type="entry name" value="DUF3019"/>
    <property type="match status" value="1"/>
</dbReference>
<accession>A0A0F4QKH5</accession>
<keyword evidence="3" id="KW-1185">Reference proteome</keyword>
<evidence type="ECO:0000313" key="3">
    <source>
        <dbReference type="Proteomes" id="UP000033452"/>
    </source>
</evidence>
<evidence type="ECO:0000256" key="1">
    <source>
        <dbReference type="SAM" id="SignalP"/>
    </source>
</evidence>
<sequence length="133" mass="14993">MYFKLTSAMTIGVFCMASAAHAAANDDRKGILQVAPNKCVALHEGRTCYADVTFSISAPQVGDYCIRDSNSKKILQCWANVSHFEYLLAFGSAQSVSYELISKTKRDVLAVTTINVNWVHKVRNKKRRWQRLF</sequence>
<dbReference type="InterPro" id="IPR021559">
    <property type="entry name" value="DUF3019"/>
</dbReference>
<dbReference type="EMBL" id="JXYA01000028">
    <property type="protein sequence ID" value="KJZ08126.1"/>
    <property type="molecule type" value="Genomic_DNA"/>
</dbReference>
<comment type="caution">
    <text evidence="2">The sequence shown here is derived from an EMBL/GenBank/DDBJ whole genome shotgun (WGS) entry which is preliminary data.</text>
</comment>
<evidence type="ECO:0000313" key="2">
    <source>
        <dbReference type="EMBL" id="KJZ08126.1"/>
    </source>
</evidence>
<dbReference type="OrthoDB" id="5772660at2"/>
<protein>
    <submittedName>
        <fullName evidence="2">Signal peptide protein</fullName>
    </submittedName>
</protein>